<dbReference type="Proteomes" id="UP000244855">
    <property type="component" value="Unassembled WGS sequence"/>
</dbReference>
<reference evidence="2 3" key="1">
    <citation type="journal article" date="2018" name="Sci. Rep.">
        <title>Comparative genomics provides insights into the lifestyle and reveals functional heterogeneity of dark septate endophytic fungi.</title>
        <authorList>
            <person name="Knapp D.G."/>
            <person name="Nemeth J.B."/>
            <person name="Barry K."/>
            <person name="Hainaut M."/>
            <person name="Henrissat B."/>
            <person name="Johnson J."/>
            <person name="Kuo A."/>
            <person name="Lim J.H.P."/>
            <person name="Lipzen A."/>
            <person name="Nolan M."/>
            <person name="Ohm R.A."/>
            <person name="Tamas L."/>
            <person name="Grigoriev I.V."/>
            <person name="Spatafora J.W."/>
            <person name="Nagy L.G."/>
            <person name="Kovacs G.M."/>
        </authorList>
    </citation>
    <scope>NUCLEOTIDE SEQUENCE [LARGE SCALE GENOMIC DNA]</scope>
    <source>
        <strain evidence="2 3">DSE2036</strain>
    </source>
</reference>
<gene>
    <name evidence="2" type="ORF">DM02DRAFT_664658</name>
</gene>
<sequence length="132" mass="15144">MTSGCKTYHSPHPTASKQKLARNPYPQSTQALRHQQEPKKRQRTPETVPQGNAPGLSQLASLLQELIAQIAQNRQEDNKRWQKMCQMLQYLKGQSESPSSELLQASKERKQELRIVAKAFHDLLVQLEQERS</sequence>
<feature type="region of interest" description="Disordered" evidence="1">
    <location>
        <begin position="1"/>
        <end position="56"/>
    </location>
</feature>
<evidence type="ECO:0000313" key="3">
    <source>
        <dbReference type="Proteomes" id="UP000244855"/>
    </source>
</evidence>
<organism evidence="2 3">
    <name type="scientific">Periconia macrospinosa</name>
    <dbReference type="NCBI Taxonomy" id="97972"/>
    <lineage>
        <taxon>Eukaryota</taxon>
        <taxon>Fungi</taxon>
        <taxon>Dikarya</taxon>
        <taxon>Ascomycota</taxon>
        <taxon>Pezizomycotina</taxon>
        <taxon>Dothideomycetes</taxon>
        <taxon>Pleosporomycetidae</taxon>
        <taxon>Pleosporales</taxon>
        <taxon>Massarineae</taxon>
        <taxon>Periconiaceae</taxon>
        <taxon>Periconia</taxon>
    </lineage>
</organism>
<name>A0A2V1CYI6_9PLEO</name>
<protein>
    <submittedName>
        <fullName evidence="2">Uncharacterized protein</fullName>
    </submittedName>
</protein>
<evidence type="ECO:0000256" key="1">
    <source>
        <dbReference type="SAM" id="MobiDB-lite"/>
    </source>
</evidence>
<dbReference type="EMBL" id="KZ806092">
    <property type="protein sequence ID" value="PVH90802.1"/>
    <property type="molecule type" value="Genomic_DNA"/>
</dbReference>
<proteinExistence type="predicted"/>
<evidence type="ECO:0000313" key="2">
    <source>
        <dbReference type="EMBL" id="PVH90802.1"/>
    </source>
</evidence>
<accession>A0A2V1CYI6</accession>
<dbReference type="AlphaFoldDB" id="A0A2V1CYI6"/>
<keyword evidence="3" id="KW-1185">Reference proteome</keyword>